<proteinExistence type="predicted"/>
<reference evidence="1 2" key="1">
    <citation type="journal article" date="2014" name="Genome Biol. Evol.">
        <title>The genome of the myxosporean Thelohanellus kitauei shows adaptations to nutrient acquisition within its fish host.</title>
        <authorList>
            <person name="Yang Y."/>
            <person name="Xiong J."/>
            <person name="Zhou Z."/>
            <person name="Huo F."/>
            <person name="Miao W."/>
            <person name="Ran C."/>
            <person name="Liu Y."/>
            <person name="Zhang J."/>
            <person name="Feng J."/>
            <person name="Wang M."/>
            <person name="Wang M."/>
            <person name="Wang L."/>
            <person name="Yao B."/>
        </authorList>
    </citation>
    <scope>NUCLEOTIDE SEQUENCE [LARGE SCALE GENOMIC DNA]</scope>
    <source>
        <strain evidence="1">Wuqing</strain>
    </source>
</reference>
<evidence type="ECO:0000313" key="1">
    <source>
        <dbReference type="EMBL" id="KII63995.1"/>
    </source>
</evidence>
<protein>
    <submittedName>
        <fullName evidence="1">Uncharacterized protein</fullName>
    </submittedName>
</protein>
<evidence type="ECO:0000313" key="2">
    <source>
        <dbReference type="Proteomes" id="UP000031668"/>
    </source>
</evidence>
<gene>
    <name evidence="1" type="ORF">RF11_08805</name>
</gene>
<dbReference type="Proteomes" id="UP000031668">
    <property type="component" value="Unassembled WGS sequence"/>
</dbReference>
<dbReference type="OMA" id="EFFNASM"/>
<keyword evidence="2" id="KW-1185">Reference proteome</keyword>
<accession>A0A0C2MHX0</accession>
<comment type="caution">
    <text evidence="1">The sequence shown here is derived from an EMBL/GenBank/DDBJ whole genome shotgun (WGS) entry which is preliminary data.</text>
</comment>
<sequence>MMKMLPALAFVPMDQVISYFETLEDYISNNNAMDSLRGLFEYFEDTFIGRLRRNAQTQPIFPLNIWNQYNRVLHKLPRTNNHVEDWHRAFSSSVASHRPHIFAFLKKLKEEETLTQARINNINSANRSQNARQRIKDRRIQTIIRRFGEIPQMEFSISISNLFNL</sequence>
<dbReference type="OrthoDB" id="10054162at2759"/>
<organism evidence="1 2">
    <name type="scientific">Thelohanellus kitauei</name>
    <name type="common">Myxosporean</name>
    <dbReference type="NCBI Taxonomy" id="669202"/>
    <lineage>
        <taxon>Eukaryota</taxon>
        <taxon>Metazoa</taxon>
        <taxon>Cnidaria</taxon>
        <taxon>Myxozoa</taxon>
        <taxon>Myxosporea</taxon>
        <taxon>Bivalvulida</taxon>
        <taxon>Platysporina</taxon>
        <taxon>Myxobolidae</taxon>
        <taxon>Thelohanellus</taxon>
    </lineage>
</organism>
<name>A0A0C2MHX0_THEKT</name>
<dbReference type="AlphaFoldDB" id="A0A0C2MHX0"/>
<dbReference type="EMBL" id="JWZT01004477">
    <property type="protein sequence ID" value="KII63995.1"/>
    <property type="molecule type" value="Genomic_DNA"/>
</dbReference>